<gene>
    <name evidence="3" type="primary">bplH</name>
    <name evidence="3" type="ORF">GCM10007063_28750</name>
</gene>
<accession>A0A917Q0B4</accession>
<evidence type="ECO:0000259" key="1">
    <source>
        <dbReference type="Pfam" id="PF00534"/>
    </source>
</evidence>
<dbReference type="Pfam" id="PF00534">
    <property type="entry name" value="Glycos_transf_1"/>
    <property type="match status" value="1"/>
</dbReference>
<evidence type="ECO:0000259" key="2">
    <source>
        <dbReference type="Pfam" id="PF13477"/>
    </source>
</evidence>
<organism evidence="3 4">
    <name type="scientific">Lentibacillus kapialis</name>
    <dbReference type="NCBI Taxonomy" id="340214"/>
    <lineage>
        <taxon>Bacteria</taxon>
        <taxon>Bacillati</taxon>
        <taxon>Bacillota</taxon>
        <taxon>Bacilli</taxon>
        <taxon>Bacillales</taxon>
        <taxon>Bacillaceae</taxon>
        <taxon>Lentibacillus</taxon>
    </lineage>
</organism>
<reference evidence="3" key="2">
    <citation type="submission" date="2020-09" db="EMBL/GenBank/DDBJ databases">
        <authorList>
            <person name="Sun Q."/>
            <person name="Ohkuma M."/>
        </authorList>
    </citation>
    <scope>NUCLEOTIDE SEQUENCE</scope>
    <source>
        <strain evidence="3">JCM 12580</strain>
    </source>
</reference>
<dbReference type="Gene3D" id="3.40.50.2000">
    <property type="entry name" value="Glycogen Phosphorylase B"/>
    <property type="match status" value="2"/>
</dbReference>
<dbReference type="InterPro" id="IPR001296">
    <property type="entry name" value="Glyco_trans_1"/>
</dbReference>
<dbReference type="PANTHER" id="PTHR45947">
    <property type="entry name" value="SULFOQUINOVOSYL TRANSFERASE SQD2"/>
    <property type="match status" value="1"/>
</dbReference>
<dbReference type="RefSeq" id="WP_188633807.1">
    <property type="nucleotide sequence ID" value="NZ_BMNQ01000055.1"/>
</dbReference>
<dbReference type="InterPro" id="IPR050194">
    <property type="entry name" value="Glycosyltransferase_grp1"/>
</dbReference>
<dbReference type="AlphaFoldDB" id="A0A917Q0B4"/>
<proteinExistence type="predicted"/>
<evidence type="ECO:0000313" key="3">
    <source>
        <dbReference type="EMBL" id="GGK04660.1"/>
    </source>
</evidence>
<keyword evidence="3" id="KW-0808">Transferase</keyword>
<feature type="domain" description="Glycosyltransferase subfamily 4-like N-terminal" evidence="2">
    <location>
        <begin position="2"/>
        <end position="134"/>
    </location>
</feature>
<feature type="domain" description="Glycosyl transferase family 1" evidence="1">
    <location>
        <begin position="163"/>
        <end position="337"/>
    </location>
</feature>
<sequence length="363" mass="41098">MKLCFLSAASIPHTVRWVNAMAERGHDVTLISMHKAKMDTIDARVRRHHLKIPAPAGYYLNALETKLILSKVQPDVLHVHFASGYGTLARFADYHPALLSVWGSDVFAFPDKGKRQTKLMKKNLSTPDKITSTSHAMKWRTQQLANPHTPIDVIPFGVDPEKFKRMDERNDDSLVIGTVKRLETVYGIDRLLKVAAKLLDKLKSQHHHVLAGMIRLKIVGDGSQLEPLRKLARDLNINDVTEFIGSVPNDTVPHFLNQFDIYCAFSRRESFGVAVLEASACEVPVIASDVEGLPEVVKDGETGFLIEEDDWDEASDKLLTLVTDRKLRKFMGKSGRAFVEQYYNWEVNVSQMENVYNQFRKKS</sequence>
<dbReference type="GO" id="GO:0016757">
    <property type="term" value="F:glycosyltransferase activity"/>
    <property type="evidence" value="ECO:0007669"/>
    <property type="project" value="InterPro"/>
</dbReference>
<comment type="caution">
    <text evidence="3">The sequence shown here is derived from an EMBL/GenBank/DDBJ whole genome shotgun (WGS) entry which is preliminary data.</text>
</comment>
<name>A0A917Q0B4_9BACI</name>
<reference evidence="3" key="1">
    <citation type="journal article" date="2014" name="Int. J. Syst. Evol. Microbiol.">
        <title>Complete genome sequence of Corynebacterium casei LMG S-19264T (=DSM 44701T), isolated from a smear-ripened cheese.</title>
        <authorList>
            <consortium name="US DOE Joint Genome Institute (JGI-PGF)"/>
            <person name="Walter F."/>
            <person name="Albersmeier A."/>
            <person name="Kalinowski J."/>
            <person name="Ruckert C."/>
        </authorList>
    </citation>
    <scope>NUCLEOTIDE SEQUENCE</scope>
    <source>
        <strain evidence="3">JCM 12580</strain>
    </source>
</reference>
<dbReference type="Proteomes" id="UP000658382">
    <property type="component" value="Unassembled WGS sequence"/>
</dbReference>
<dbReference type="InterPro" id="IPR028098">
    <property type="entry name" value="Glyco_trans_4-like_N"/>
</dbReference>
<dbReference type="SUPFAM" id="SSF53756">
    <property type="entry name" value="UDP-Glycosyltransferase/glycogen phosphorylase"/>
    <property type="match status" value="1"/>
</dbReference>
<evidence type="ECO:0000313" key="4">
    <source>
        <dbReference type="Proteomes" id="UP000658382"/>
    </source>
</evidence>
<dbReference type="Pfam" id="PF13477">
    <property type="entry name" value="Glyco_trans_4_2"/>
    <property type="match status" value="1"/>
</dbReference>
<dbReference type="EMBL" id="BMNQ01000055">
    <property type="protein sequence ID" value="GGK04660.1"/>
    <property type="molecule type" value="Genomic_DNA"/>
</dbReference>
<protein>
    <submittedName>
        <fullName evidence="3">Glycosyl transferase</fullName>
    </submittedName>
</protein>
<keyword evidence="4" id="KW-1185">Reference proteome</keyword>
<dbReference type="PANTHER" id="PTHR45947:SF3">
    <property type="entry name" value="SULFOQUINOVOSYL TRANSFERASE SQD2"/>
    <property type="match status" value="1"/>
</dbReference>